<gene>
    <name evidence="3" type="ORF">OIDMADRAFT_18091</name>
</gene>
<evidence type="ECO:0000313" key="3">
    <source>
        <dbReference type="EMBL" id="KIN03901.1"/>
    </source>
</evidence>
<dbReference type="AlphaFoldDB" id="A0A0C3H6S3"/>
<comment type="subunit">
    <text evidence="1">Component of the NuA4 histone acetyltransferase complex.</text>
</comment>
<sequence length="97" mass="10932">MREVNGKLVLYYLIDWVGEYDNTWEPAKNVSEAAIADFMEKRRMQQASRQPSGYAESDADRGYTPRGSRIGGSNNGKGKTKKPWRGQVIDDDDGSED</sequence>
<evidence type="ECO:0008006" key="5">
    <source>
        <dbReference type="Google" id="ProtNLM"/>
    </source>
</evidence>
<dbReference type="InterPro" id="IPR016197">
    <property type="entry name" value="Chromo-like_dom_sf"/>
</dbReference>
<dbReference type="Proteomes" id="UP000054321">
    <property type="component" value="Unassembled WGS sequence"/>
</dbReference>
<dbReference type="Gene3D" id="2.40.50.40">
    <property type="match status" value="1"/>
</dbReference>
<dbReference type="HOGENOM" id="CLU_2347267_0_0_1"/>
<evidence type="ECO:0000313" key="4">
    <source>
        <dbReference type="Proteomes" id="UP000054321"/>
    </source>
</evidence>
<dbReference type="CDD" id="cd00024">
    <property type="entry name" value="CD_CSD"/>
    <property type="match status" value="1"/>
</dbReference>
<accession>A0A0C3H6S3</accession>
<dbReference type="EMBL" id="KN832873">
    <property type="protein sequence ID" value="KIN03901.1"/>
    <property type="molecule type" value="Genomic_DNA"/>
</dbReference>
<evidence type="ECO:0000256" key="2">
    <source>
        <dbReference type="SAM" id="MobiDB-lite"/>
    </source>
</evidence>
<evidence type="ECO:0000256" key="1">
    <source>
        <dbReference type="ARBA" id="ARBA00011353"/>
    </source>
</evidence>
<keyword evidence="4" id="KW-1185">Reference proteome</keyword>
<dbReference type="SUPFAM" id="SSF54160">
    <property type="entry name" value="Chromo domain-like"/>
    <property type="match status" value="1"/>
</dbReference>
<name>A0A0C3H6S3_OIDMZ</name>
<protein>
    <recommendedName>
        <fullName evidence="5">Chromo domain-containing protein</fullName>
    </recommendedName>
</protein>
<feature type="region of interest" description="Disordered" evidence="2">
    <location>
        <begin position="41"/>
        <end position="97"/>
    </location>
</feature>
<proteinExistence type="predicted"/>
<organism evidence="3 4">
    <name type="scientific">Oidiodendron maius (strain Zn)</name>
    <dbReference type="NCBI Taxonomy" id="913774"/>
    <lineage>
        <taxon>Eukaryota</taxon>
        <taxon>Fungi</taxon>
        <taxon>Dikarya</taxon>
        <taxon>Ascomycota</taxon>
        <taxon>Pezizomycotina</taxon>
        <taxon>Leotiomycetes</taxon>
        <taxon>Leotiomycetes incertae sedis</taxon>
        <taxon>Myxotrichaceae</taxon>
        <taxon>Oidiodendron</taxon>
    </lineage>
</organism>
<dbReference type="OrthoDB" id="3543857at2759"/>
<reference evidence="4" key="2">
    <citation type="submission" date="2015-01" db="EMBL/GenBank/DDBJ databases">
        <title>Evolutionary Origins and Diversification of the Mycorrhizal Mutualists.</title>
        <authorList>
            <consortium name="DOE Joint Genome Institute"/>
            <consortium name="Mycorrhizal Genomics Consortium"/>
            <person name="Kohler A."/>
            <person name="Kuo A."/>
            <person name="Nagy L.G."/>
            <person name="Floudas D."/>
            <person name="Copeland A."/>
            <person name="Barry K.W."/>
            <person name="Cichocki N."/>
            <person name="Veneault-Fourrey C."/>
            <person name="LaButti K."/>
            <person name="Lindquist E.A."/>
            <person name="Lipzen A."/>
            <person name="Lundell T."/>
            <person name="Morin E."/>
            <person name="Murat C."/>
            <person name="Riley R."/>
            <person name="Ohm R."/>
            <person name="Sun H."/>
            <person name="Tunlid A."/>
            <person name="Henrissat B."/>
            <person name="Grigoriev I.V."/>
            <person name="Hibbett D.S."/>
            <person name="Martin F."/>
        </authorList>
    </citation>
    <scope>NUCLEOTIDE SEQUENCE [LARGE SCALE GENOMIC DNA]</scope>
    <source>
        <strain evidence="4">Zn</strain>
    </source>
</reference>
<reference evidence="3 4" key="1">
    <citation type="submission" date="2014-04" db="EMBL/GenBank/DDBJ databases">
        <authorList>
            <consortium name="DOE Joint Genome Institute"/>
            <person name="Kuo A."/>
            <person name="Martino E."/>
            <person name="Perotto S."/>
            <person name="Kohler A."/>
            <person name="Nagy L.G."/>
            <person name="Floudas D."/>
            <person name="Copeland A."/>
            <person name="Barry K.W."/>
            <person name="Cichocki N."/>
            <person name="Veneault-Fourrey C."/>
            <person name="LaButti K."/>
            <person name="Lindquist E.A."/>
            <person name="Lipzen A."/>
            <person name="Lundell T."/>
            <person name="Morin E."/>
            <person name="Murat C."/>
            <person name="Sun H."/>
            <person name="Tunlid A."/>
            <person name="Henrissat B."/>
            <person name="Grigoriev I.V."/>
            <person name="Hibbett D.S."/>
            <person name="Martin F."/>
            <person name="Nordberg H.P."/>
            <person name="Cantor M.N."/>
            <person name="Hua S.X."/>
        </authorList>
    </citation>
    <scope>NUCLEOTIDE SEQUENCE [LARGE SCALE GENOMIC DNA]</scope>
    <source>
        <strain evidence="3 4">Zn</strain>
    </source>
</reference>
<dbReference type="InParanoid" id="A0A0C3H6S3"/>